<dbReference type="RefSeq" id="WP_344415459.1">
    <property type="nucleotide sequence ID" value="NZ_BAAAQK010000005.1"/>
</dbReference>
<keyword evidence="1" id="KW-1133">Transmembrane helix</keyword>
<dbReference type="Proteomes" id="UP001500449">
    <property type="component" value="Unassembled WGS sequence"/>
</dbReference>
<evidence type="ECO:0000256" key="1">
    <source>
        <dbReference type="SAM" id="Phobius"/>
    </source>
</evidence>
<keyword evidence="3" id="KW-1185">Reference proteome</keyword>
<organism evidence="2 3">
    <name type="scientific">Pseudonocardia ailaonensis</name>
    <dbReference type="NCBI Taxonomy" id="367279"/>
    <lineage>
        <taxon>Bacteria</taxon>
        <taxon>Bacillati</taxon>
        <taxon>Actinomycetota</taxon>
        <taxon>Actinomycetes</taxon>
        <taxon>Pseudonocardiales</taxon>
        <taxon>Pseudonocardiaceae</taxon>
        <taxon>Pseudonocardia</taxon>
    </lineage>
</organism>
<name>A0ABN2N138_9PSEU</name>
<feature type="transmembrane region" description="Helical" evidence="1">
    <location>
        <begin position="114"/>
        <end position="137"/>
    </location>
</feature>
<feature type="transmembrane region" description="Helical" evidence="1">
    <location>
        <begin position="71"/>
        <end position="94"/>
    </location>
</feature>
<evidence type="ECO:0000313" key="2">
    <source>
        <dbReference type="EMBL" id="GAA1843468.1"/>
    </source>
</evidence>
<keyword evidence="1" id="KW-0812">Transmembrane</keyword>
<feature type="transmembrane region" description="Helical" evidence="1">
    <location>
        <begin position="184"/>
        <end position="206"/>
    </location>
</feature>
<gene>
    <name evidence="2" type="ORF">GCM10009836_23540</name>
</gene>
<comment type="caution">
    <text evidence="2">The sequence shown here is derived from an EMBL/GenBank/DDBJ whole genome shotgun (WGS) entry which is preliminary data.</text>
</comment>
<dbReference type="EMBL" id="BAAAQK010000005">
    <property type="protein sequence ID" value="GAA1843468.1"/>
    <property type="molecule type" value="Genomic_DNA"/>
</dbReference>
<proteinExistence type="predicted"/>
<protein>
    <submittedName>
        <fullName evidence="2">Uncharacterized protein</fullName>
    </submittedName>
</protein>
<feature type="transmembrane region" description="Helical" evidence="1">
    <location>
        <begin position="37"/>
        <end position="59"/>
    </location>
</feature>
<reference evidence="2 3" key="1">
    <citation type="journal article" date="2019" name="Int. J. Syst. Evol. Microbiol.">
        <title>The Global Catalogue of Microorganisms (GCM) 10K type strain sequencing project: providing services to taxonomists for standard genome sequencing and annotation.</title>
        <authorList>
            <consortium name="The Broad Institute Genomics Platform"/>
            <consortium name="The Broad Institute Genome Sequencing Center for Infectious Disease"/>
            <person name="Wu L."/>
            <person name="Ma J."/>
        </authorList>
    </citation>
    <scope>NUCLEOTIDE SEQUENCE [LARGE SCALE GENOMIC DNA]</scope>
    <source>
        <strain evidence="2 3">JCM 16009</strain>
    </source>
</reference>
<sequence>MTRVAARTGVAGAVLLLLAGLVQITLGAVIPDWTGDKLAPVALGLLTVGLAALALLAALRLRRPDPAGVRLAWAVALLGSGLLSLSTVGVLSWVPATLLTCAAVLAVARDRREALAAVAANRLRVLISALGCCQLLMAAGAAPLPMLVGALGGAAMITGAWLRTAPPGPRIGIALLGLLPFAGAAWFAIVPLLVALVAAPLVWIVVRRDLAATPARVG</sequence>
<keyword evidence="1" id="KW-0472">Membrane</keyword>
<evidence type="ECO:0000313" key="3">
    <source>
        <dbReference type="Proteomes" id="UP001500449"/>
    </source>
</evidence>
<accession>A0ABN2N138</accession>